<dbReference type="EMBL" id="LR899012">
    <property type="protein sequence ID" value="CAD7087014.1"/>
    <property type="molecule type" value="Genomic_DNA"/>
</dbReference>
<dbReference type="SMART" id="SM00271">
    <property type="entry name" value="DnaJ"/>
    <property type="match status" value="1"/>
</dbReference>
<dbReference type="AlphaFoldDB" id="A0A7R8UTY9"/>
<evidence type="ECO:0000256" key="2">
    <source>
        <dbReference type="ARBA" id="ARBA00022692"/>
    </source>
</evidence>
<reference evidence="8 9" key="1">
    <citation type="submission" date="2020-11" db="EMBL/GenBank/DDBJ databases">
        <authorList>
            <person name="Wallbank WR R."/>
            <person name="Pardo Diaz C."/>
            <person name="Kozak K."/>
            <person name="Martin S."/>
            <person name="Jiggins C."/>
            <person name="Moest M."/>
            <person name="Warren A I."/>
            <person name="Generalovic N T."/>
            <person name="Byers J.R.P. K."/>
            <person name="Montejo-Kovacevich G."/>
            <person name="Yen C E."/>
        </authorList>
    </citation>
    <scope>NUCLEOTIDE SEQUENCE [LARGE SCALE GENOMIC DNA]</scope>
</reference>
<dbReference type="Gene3D" id="1.10.287.110">
    <property type="entry name" value="DnaJ domain"/>
    <property type="match status" value="1"/>
</dbReference>
<dbReference type="Pfam" id="PF00226">
    <property type="entry name" value="DnaJ"/>
    <property type="match status" value="1"/>
</dbReference>
<comment type="subcellular location">
    <subcellularLocation>
        <location evidence="1">Membrane</location>
        <topology evidence="1">Single-pass membrane protein</topology>
    </subcellularLocation>
</comment>
<dbReference type="OrthoDB" id="442087at2759"/>
<feature type="region of interest" description="Disordered" evidence="5">
    <location>
        <begin position="50"/>
        <end position="86"/>
    </location>
</feature>
<dbReference type="InParanoid" id="A0A7R8UTY9"/>
<organism evidence="8 9">
    <name type="scientific">Hermetia illucens</name>
    <name type="common">Black soldier fly</name>
    <dbReference type="NCBI Taxonomy" id="343691"/>
    <lineage>
        <taxon>Eukaryota</taxon>
        <taxon>Metazoa</taxon>
        <taxon>Ecdysozoa</taxon>
        <taxon>Arthropoda</taxon>
        <taxon>Hexapoda</taxon>
        <taxon>Insecta</taxon>
        <taxon>Pterygota</taxon>
        <taxon>Neoptera</taxon>
        <taxon>Endopterygota</taxon>
        <taxon>Diptera</taxon>
        <taxon>Brachycera</taxon>
        <taxon>Stratiomyomorpha</taxon>
        <taxon>Stratiomyidae</taxon>
        <taxon>Hermetiinae</taxon>
        <taxon>Hermetia</taxon>
    </lineage>
</organism>
<dbReference type="GO" id="GO:0071218">
    <property type="term" value="P:cellular response to misfolded protein"/>
    <property type="evidence" value="ECO:0007669"/>
    <property type="project" value="TreeGrafter"/>
</dbReference>
<dbReference type="GO" id="GO:0030544">
    <property type="term" value="F:Hsp70 protein binding"/>
    <property type="evidence" value="ECO:0007669"/>
    <property type="project" value="TreeGrafter"/>
</dbReference>
<evidence type="ECO:0000256" key="1">
    <source>
        <dbReference type="ARBA" id="ARBA00004167"/>
    </source>
</evidence>
<dbReference type="InterPro" id="IPR051100">
    <property type="entry name" value="DnaJ_subfamily_B/C"/>
</dbReference>
<evidence type="ECO:0000313" key="9">
    <source>
        <dbReference type="Proteomes" id="UP000594454"/>
    </source>
</evidence>
<feature type="compositionally biased region" description="Polar residues" evidence="5">
    <location>
        <begin position="50"/>
        <end position="64"/>
    </location>
</feature>
<evidence type="ECO:0000259" key="7">
    <source>
        <dbReference type="PROSITE" id="PS50076"/>
    </source>
</evidence>
<dbReference type="PANTHER" id="PTHR43908">
    <property type="entry name" value="AT29763P-RELATED"/>
    <property type="match status" value="1"/>
</dbReference>
<dbReference type="InterPro" id="IPR001623">
    <property type="entry name" value="DnaJ_domain"/>
</dbReference>
<keyword evidence="9" id="KW-1185">Reference proteome</keyword>
<keyword evidence="2 6" id="KW-0812">Transmembrane</keyword>
<accession>A0A7R8UTY9</accession>
<dbReference type="PROSITE" id="PS50076">
    <property type="entry name" value="DNAJ_2"/>
    <property type="match status" value="1"/>
</dbReference>
<dbReference type="SUPFAM" id="SSF46565">
    <property type="entry name" value="Chaperone J-domain"/>
    <property type="match status" value="1"/>
</dbReference>
<dbReference type="Proteomes" id="UP000594454">
    <property type="component" value="Chromosome 4"/>
</dbReference>
<dbReference type="InterPro" id="IPR015399">
    <property type="entry name" value="DUF1977_DnaJ-like"/>
</dbReference>
<evidence type="ECO:0000313" key="8">
    <source>
        <dbReference type="EMBL" id="CAD7087014.1"/>
    </source>
</evidence>
<dbReference type="PANTHER" id="PTHR43908:SF3">
    <property type="entry name" value="AT29763P-RELATED"/>
    <property type="match status" value="1"/>
</dbReference>
<dbReference type="OMA" id="NKAPGAM"/>
<keyword evidence="3 6" id="KW-1133">Transmembrane helix</keyword>
<evidence type="ECO:0000256" key="6">
    <source>
        <dbReference type="SAM" id="Phobius"/>
    </source>
</evidence>
<evidence type="ECO:0000256" key="3">
    <source>
        <dbReference type="ARBA" id="ARBA00022989"/>
    </source>
</evidence>
<name>A0A7R8UTY9_HERIL</name>
<feature type="compositionally biased region" description="Basic and acidic residues" evidence="5">
    <location>
        <begin position="75"/>
        <end position="86"/>
    </location>
</feature>
<feature type="domain" description="J" evidence="7">
    <location>
        <begin position="106"/>
        <end position="170"/>
    </location>
</feature>
<gene>
    <name evidence="8" type="ORF">HERILL_LOCUS9747</name>
</gene>
<feature type="transmembrane region" description="Helical" evidence="6">
    <location>
        <begin position="246"/>
        <end position="264"/>
    </location>
</feature>
<sequence length="373" mass="42503">MEGNRDEADRCIDIALSAINTGNYEKANKFLRKAENLYPSQRAKDLLQHVSSMSGTSSSKNQANGEGVRHRKSEKQRTTSDSKSDAEVDYTVEQLEIVKRIKKCKDYYEVLGVTKEATDSEIKKSYKKLALQLHPDKNRAPGAAEAFKAIGNAVAVLTDVQKRKDYDLYGSQSDDLRTNHYNHTHFHHSEHSNFEYAYARGFESDISAEELFNMFFGGFQTSRRPTTGGGHHSHYARREQSQQPSLAFGLILVLILISIMSSFLTSDPIYSLAQTSKYPVRRQTNHLGIQYYVKENFNTEYQGSLARLENSVEEDYITTMKQNCYRERTYRESMISRAKTFGSRSQVAQAQQLKTPSCDNLARIGINTRFSIF</sequence>
<protein>
    <recommendedName>
        <fullName evidence="7">J domain-containing protein</fullName>
    </recommendedName>
</protein>
<evidence type="ECO:0000256" key="4">
    <source>
        <dbReference type="ARBA" id="ARBA00023136"/>
    </source>
</evidence>
<keyword evidence="4 6" id="KW-0472">Membrane</keyword>
<proteinExistence type="predicted"/>
<dbReference type="CDD" id="cd06257">
    <property type="entry name" value="DnaJ"/>
    <property type="match status" value="1"/>
</dbReference>
<dbReference type="FunFam" id="1.10.287.110:FF:000070">
    <property type="entry name" value="Endoplasmic reticulum protein, putative"/>
    <property type="match status" value="1"/>
</dbReference>
<dbReference type="InterPro" id="IPR036869">
    <property type="entry name" value="J_dom_sf"/>
</dbReference>
<evidence type="ECO:0000256" key="5">
    <source>
        <dbReference type="SAM" id="MobiDB-lite"/>
    </source>
</evidence>
<dbReference type="Pfam" id="PF09320">
    <property type="entry name" value="DUF1977"/>
    <property type="match status" value="1"/>
</dbReference>
<dbReference type="PRINTS" id="PR00625">
    <property type="entry name" value="JDOMAIN"/>
</dbReference>
<dbReference type="GO" id="GO:0005789">
    <property type="term" value="C:endoplasmic reticulum membrane"/>
    <property type="evidence" value="ECO:0007669"/>
    <property type="project" value="TreeGrafter"/>
</dbReference>